<proteinExistence type="predicted"/>
<dbReference type="Gene3D" id="1.20.5.2950">
    <property type="match status" value="1"/>
</dbReference>
<gene>
    <name evidence="2" type="ORF">ACFP2T_21505</name>
</gene>
<evidence type="ECO:0000313" key="3">
    <source>
        <dbReference type="Proteomes" id="UP001596203"/>
    </source>
</evidence>
<name>A0ABW1KAH8_9ACTN</name>
<evidence type="ECO:0000256" key="1">
    <source>
        <dbReference type="SAM" id="MobiDB-lite"/>
    </source>
</evidence>
<feature type="region of interest" description="Disordered" evidence="1">
    <location>
        <begin position="51"/>
        <end position="74"/>
    </location>
</feature>
<organism evidence="2 3">
    <name type="scientific">Plantactinospora solaniradicis</name>
    <dbReference type="NCBI Taxonomy" id="1723736"/>
    <lineage>
        <taxon>Bacteria</taxon>
        <taxon>Bacillati</taxon>
        <taxon>Actinomycetota</taxon>
        <taxon>Actinomycetes</taxon>
        <taxon>Micromonosporales</taxon>
        <taxon>Micromonosporaceae</taxon>
        <taxon>Plantactinospora</taxon>
    </lineage>
</organism>
<accession>A0ABW1KAH8</accession>
<feature type="region of interest" description="Disordered" evidence="1">
    <location>
        <begin position="92"/>
        <end position="153"/>
    </location>
</feature>
<sequence length="153" mass="16106">MRRFSRTAMLLIGLGAGIAVAPYLGSGAVWAAGVGIVLGLGLLLVGTPEPPTLGAGQPDQPDMGDRRTGKNPAAVHLSGLGTTVEQILRLAEEQAEDHREKARREAERLVSEARAEADAILDRRPDSTDALRRLRAQSPRATDQSEPASGPIG</sequence>
<feature type="compositionally biased region" description="Basic and acidic residues" evidence="1">
    <location>
        <begin position="92"/>
        <end position="132"/>
    </location>
</feature>
<keyword evidence="3" id="KW-1185">Reference proteome</keyword>
<dbReference type="EMBL" id="JBHSPR010000017">
    <property type="protein sequence ID" value="MFC6018775.1"/>
    <property type="molecule type" value="Genomic_DNA"/>
</dbReference>
<protein>
    <submittedName>
        <fullName evidence="2">DivIVA domain-containing protein</fullName>
    </submittedName>
</protein>
<dbReference type="Proteomes" id="UP001596203">
    <property type="component" value="Unassembled WGS sequence"/>
</dbReference>
<evidence type="ECO:0000313" key="2">
    <source>
        <dbReference type="EMBL" id="MFC6018775.1"/>
    </source>
</evidence>
<reference evidence="3" key="1">
    <citation type="journal article" date="2019" name="Int. J. Syst. Evol. Microbiol.">
        <title>The Global Catalogue of Microorganisms (GCM) 10K type strain sequencing project: providing services to taxonomists for standard genome sequencing and annotation.</title>
        <authorList>
            <consortium name="The Broad Institute Genomics Platform"/>
            <consortium name="The Broad Institute Genome Sequencing Center for Infectious Disease"/>
            <person name="Wu L."/>
            <person name="Ma J."/>
        </authorList>
    </citation>
    <scope>NUCLEOTIDE SEQUENCE [LARGE SCALE GENOMIC DNA]</scope>
    <source>
        <strain evidence="3">ZS-35-S2</strain>
    </source>
</reference>
<comment type="caution">
    <text evidence="2">The sequence shown here is derived from an EMBL/GenBank/DDBJ whole genome shotgun (WGS) entry which is preliminary data.</text>
</comment>
<dbReference type="RefSeq" id="WP_377424442.1">
    <property type="nucleotide sequence ID" value="NZ_JBHSPR010000017.1"/>
</dbReference>